<sequence length="547" mass="62857">MEISSVKKGLSFDELVDEIVYGFRVIRNQLWMEKSKDKWVPVCRQVPIISKKYKHIETCKRFYEISWREHDELKSVIVPALQISRRNDLTLLADDDLAVTDVNSKELVKYFDRYIDEYELNEGFMTSRIGLVKGHLIHPNVPDDIKIQPDKEGAQQIMDAFVERGTVESWVSEVFAKVRDVPDNVFYILSSFASVLVPLLDVESFIVDYSGRGGKGKSTLMKVATTVWGTLSLIGTWADNLVQVERKSEFLNSYPIMLDDTKNSRSANAANFEKLIYFFVTGQTKGRGTIKGFQANSNWKTVLLSNGESSLLDYTESGGTARRVVVLTGMPMDENTPTDLLYKAMRENYGVIGRVFVEKLKKMNGDELAQIETMFTSKKEKLYKYNVTDDFIAKTLASHYAVVYTAGVLVNEFFDLELDLDFIDELYKLNIQNTTIDKYKQKLIKFLEKIDGNRNLVWYNIQPAQYHAIYHKEMICLVVAAVDEALGKEADEIKNYWKDKGWLIPTEKGDLSKQVKKNGHNSRVLILNPDNVKEWGFDFTYDPEQYK</sequence>
<proteinExistence type="predicted"/>
<organism evidence="2 3">
    <name type="scientific">Neobacillus pocheonensis</name>
    <dbReference type="NCBI Taxonomy" id="363869"/>
    <lineage>
        <taxon>Bacteria</taxon>
        <taxon>Bacillati</taxon>
        <taxon>Bacillota</taxon>
        <taxon>Bacilli</taxon>
        <taxon>Bacillales</taxon>
        <taxon>Bacillaceae</taxon>
        <taxon>Neobacillus</taxon>
    </lineage>
</organism>
<reference evidence="2 3" key="1">
    <citation type="submission" date="2022-06" db="EMBL/GenBank/DDBJ databases">
        <authorList>
            <person name="Jeon C.O."/>
        </authorList>
    </citation>
    <scope>NUCLEOTIDE SEQUENCE [LARGE SCALE GENOMIC DNA]</scope>
    <source>
        <strain evidence="2 3">KCTC 13943</strain>
    </source>
</reference>
<feature type="domain" description="DUF927" evidence="1">
    <location>
        <begin position="40"/>
        <end position="293"/>
    </location>
</feature>
<evidence type="ECO:0000313" key="2">
    <source>
        <dbReference type="EMBL" id="MCM2535138.1"/>
    </source>
</evidence>
<accession>A0ABT0WFZ2</accession>
<dbReference type="Proteomes" id="UP001523262">
    <property type="component" value="Unassembled WGS sequence"/>
</dbReference>
<name>A0ABT0WFZ2_9BACI</name>
<comment type="caution">
    <text evidence="2">The sequence shown here is derived from an EMBL/GenBank/DDBJ whole genome shotgun (WGS) entry which is preliminary data.</text>
</comment>
<evidence type="ECO:0000259" key="1">
    <source>
        <dbReference type="Pfam" id="PF06048"/>
    </source>
</evidence>
<keyword evidence="3" id="KW-1185">Reference proteome</keyword>
<gene>
    <name evidence="2" type="ORF">NDK43_25850</name>
</gene>
<dbReference type="InterPro" id="IPR009270">
    <property type="entry name" value="DUF927"/>
</dbReference>
<evidence type="ECO:0000313" key="3">
    <source>
        <dbReference type="Proteomes" id="UP001523262"/>
    </source>
</evidence>
<dbReference type="Pfam" id="PF06048">
    <property type="entry name" value="DUF927"/>
    <property type="match status" value="1"/>
</dbReference>
<protein>
    <submittedName>
        <fullName evidence="2">DUF927 domain-containing protein</fullName>
    </submittedName>
</protein>
<dbReference type="EMBL" id="JAMQCR010000002">
    <property type="protein sequence ID" value="MCM2535138.1"/>
    <property type="molecule type" value="Genomic_DNA"/>
</dbReference>